<proteinExistence type="predicted"/>
<keyword evidence="2" id="KW-1185">Reference proteome</keyword>
<sequence length="259" mass="29580">MLSPDNRKSNDIKPFISSQTPELDMQQLSPKMQAYFAPTHTLDAAIFEARLRCLLDNMTVGERSKKEIHDVVATIFGDNVTTHHREIVEHSIEMRAAVRKLTFPTEHLHNDTTQQGRHARGQRWGPYGNLKVEDDICNHQNHLRCEPRSYYQRSVGDDALSQAWWRMWRSPTWALIVGCFVSRSEQEIEQPVRTNRKKKEISNKLPTQTQITVRKPISAPEEISEIDGHSTTGDVCEGVQRPKASLGVLSNDPVHAYSC</sequence>
<evidence type="ECO:0000313" key="2">
    <source>
        <dbReference type="Proteomes" id="UP000053232"/>
    </source>
</evidence>
<protein>
    <submittedName>
        <fullName evidence="1">Uncharacterized protein</fullName>
    </submittedName>
</protein>
<dbReference type="EMBL" id="ARYC01008775">
    <property type="protein sequence ID" value="KEJ82647.1"/>
    <property type="molecule type" value="Genomic_DNA"/>
</dbReference>
<gene>
    <name evidence="1" type="ORF">OXYTRIMIC_808</name>
</gene>
<evidence type="ECO:0000313" key="1">
    <source>
        <dbReference type="EMBL" id="KEJ82647.1"/>
    </source>
</evidence>
<name>A0A073IB68_9SPIT</name>
<organism evidence="1 2">
    <name type="scientific">Oxytricha trifallax</name>
    <dbReference type="NCBI Taxonomy" id="1172189"/>
    <lineage>
        <taxon>Eukaryota</taxon>
        <taxon>Sar</taxon>
        <taxon>Alveolata</taxon>
        <taxon>Ciliophora</taxon>
        <taxon>Intramacronucleata</taxon>
        <taxon>Spirotrichea</taxon>
        <taxon>Stichotrichia</taxon>
        <taxon>Sporadotrichida</taxon>
        <taxon>Oxytrichidae</taxon>
        <taxon>Oxytrichinae</taxon>
        <taxon>Oxytricha</taxon>
    </lineage>
</organism>
<reference evidence="2" key="1">
    <citation type="journal article" date="2014" name="Cell">
        <title>The Architecture of a Scrambled Genome Reveals Massive Levels of Genomic Rearrangement during Development.</title>
        <authorList>
            <person name="Chen X."/>
            <person name="Bracht J.R."/>
            <person name="Goldman A.D."/>
            <person name="Dolzhenko E."/>
            <person name="Clay D.M."/>
            <person name="Swart E.C."/>
            <person name="Perlman D.H."/>
            <person name="Doak T.G."/>
            <person name="Stuart A."/>
            <person name="Amemiya C.T."/>
            <person name="Sebra R.P."/>
            <person name="Landweber L.F."/>
        </authorList>
    </citation>
    <scope>NUCLEOTIDE SEQUENCE [LARGE SCALE GENOMIC DNA]</scope>
    <source>
        <strain evidence="2">JRB310</strain>
    </source>
</reference>
<dbReference type="AlphaFoldDB" id="A0A073IB68"/>
<comment type="caution">
    <text evidence="1">The sequence shown here is derived from an EMBL/GenBank/DDBJ whole genome shotgun (WGS) entry which is preliminary data.</text>
</comment>
<accession>A0A073IB68</accession>
<dbReference type="Proteomes" id="UP000053232">
    <property type="component" value="Unassembled WGS sequence"/>
</dbReference>